<dbReference type="OMA" id="WANAWIA"/>
<dbReference type="Proteomes" id="UP000178666">
    <property type="component" value="Chromosome"/>
</dbReference>
<reference evidence="3 5" key="2">
    <citation type="submission" date="2016-02" db="EMBL/GenBank/DDBJ databases">
        <title>Complete Genome Sequence of Propionibacterium acidipropionici ATCC 55737.</title>
        <authorList>
            <person name="Luna Flores C.H."/>
            <person name="Nielsen L.K."/>
            <person name="Marcellin E."/>
        </authorList>
    </citation>
    <scope>NUCLEOTIDE SEQUENCE [LARGE SCALE GENOMIC DNA]</scope>
    <source>
        <strain evidence="3 5">ATCC 55737</strain>
    </source>
</reference>
<dbReference type="RefSeq" id="WP_015071743.1">
    <property type="nucleotide sequence ID" value="NZ_CP013126.1"/>
</dbReference>
<feature type="region of interest" description="Disordered" evidence="1">
    <location>
        <begin position="1"/>
        <end position="20"/>
    </location>
</feature>
<sequence>MPDSVDVAEDPSGLPEGSTRHVLSPRPPFRGYVISGVLSLGGAALIVVASSQGWANAWIALFAVILALGIALALTATWSMLRMRLYVDLDAKGYHIHGAGQDRSGTWDKVTRAALTETRSRLTLYHGQVGRTHIVRPGVGDPAEMDQLAADVAKRLDTSRGYSQNAE</sequence>
<feature type="transmembrane region" description="Helical" evidence="2">
    <location>
        <begin position="55"/>
        <end position="76"/>
    </location>
</feature>
<dbReference type="EMBL" id="CP015970">
    <property type="protein sequence ID" value="AOZ48323.1"/>
    <property type="molecule type" value="Genomic_DNA"/>
</dbReference>
<keyword evidence="2" id="KW-0812">Transmembrane</keyword>
<dbReference type="GeneID" id="88084720"/>
<proteinExistence type="predicted"/>
<organism evidence="3 5">
    <name type="scientific">Acidipropionibacterium acidipropionici</name>
    <dbReference type="NCBI Taxonomy" id="1748"/>
    <lineage>
        <taxon>Bacteria</taxon>
        <taxon>Bacillati</taxon>
        <taxon>Actinomycetota</taxon>
        <taxon>Actinomycetes</taxon>
        <taxon>Propionibacteriales</taxon>
        <taxon>Propionibacteriaceae</taxon>
        <taxon>Acidipropionibacterium</taxon>
    </lineage>
</organism>
<dbReference type="Proteomes" id="UP000075221">
    <property type="component" value="Chromosome"/>
</dbReference>
<protein>
    <recommendedName>
        <fullName evidence="7">PH domain-containing protein</fullName>
    </recommendedName>
</protein>
<accession>A0A142KLY5</accession>
<evidence type="ECO:0000313" key="5">
    <source>
        <dbReference type="Proteomes" id="UP000075221"/>
    </source>
</evidence>
<evidence type="ECO:0000313" key="6">
    <source>
        <dbReference type="Proteomes" id="UP000178666"/>
    </source>
</evidence>
<evidence type="ECO:0000256" key="2">
    <source>
        <dbReference type="SAM" id="Phobius"/>
    </source>
</evidence>
<dbReference type="OrthoDB" id="3710795at2"/>
<gene>
    <name evidence="4" type="ORF">A8L58_09895</name>
    <name evidence="3" type="ORF">AXH35_08450</name>
</gene>
<reference evidence="4 6" key="1">
    <citation type="journal article" date="2016" name="Plant Dis.">
        <title>Improved production of propionic acid using genome shuffling.</title>
        <authorList>
            <person name="Luna-Flores C.H."/>
            <person name="Palfreyman R.W."/>
            <person name="Kromer J.O."/>
            <person name="Nielsen L.K."/>
            <person name="Marcellin E."/>
        </authorList>
    </citation>
    <scope>NUCLEOTIDE SEQUENCE [LARGE SCALE GENOMIC DNA]</scope>
    <source>
        <strain evidence="4 6">F3E8</strain>
    </source>
</reference>
<keyword evidence="2" id="KW-0472">Membrane</keyword>
<evidence type="ECO:0008006" key="7">
    <source>
        <dbReference type="Google" id="ProtNLM"/>
    </source>
</evidence>
<keyword evidence="2" id="KW-1133">Transmembrane helix</keyword>
<name>A0A142KLY5_9ACTN</name>
<dbReference type="EMBL" id="CP014352">
    <property type="protein sequence ID" value="AMS07123.1"/>
    <property type="molecule type" value="Genomic_DNA"/>
</dbReference>
<evidence type="ECO:0000313" key="4">
    <source>
        <dbReference type="EMBL" id="AOZ48323.1"/>
    </source>
</evidence>
<dbReference type="AlphaFoldDB" id="A0A142KLY5"/>
<dbReference type="KEGG" id="aaci:ASQ49_06750"/>
<keyword evidence="6" id="KW-1185">Reference proteome</keyword>
<feature type="transmembrane region" description="Helical" evidence="2">
    <location>
        <begin position="29"/>
        <end position="49"/>
    </location>
</feature>
<evidence type="ECO:0000256" key="1">
    <source>
        <dbReference type="SAM" id="MobiDB-lite"/>
    </source>
</evidence>
<evidence type="ECO:0000313" key="3">
    <source>
        <dbReference type="EMBL" id="AMS07123.1"/>
    </source>
</evidence>